<protein>
    <recommendedName>
        <fullName evidence="12">DNA 5'-3' helicase</fullName>
        <ecNumber evidence="12">5.6.2.3</ecNumber>
    </recommendedName>
</protein>
<dbReference type="PROSITE" id="PS51193">
    <property type="entry name" value="HELICASE_ATP_BIND_2"/>
    <property type="match status" value="1"/>
</dbReference>
<dbReference type="GO" id="GO:0016818">
    <property type="term" value="F:hydrolase activity, acting on acid anhydrides, in phosphorus-containing anhydrides"/>
    <property type="evidence" value="ECO:0007669"/>
    <property type="project" value="InterPro"/>
</dbReference>
<keyword evidence="7" id="KW-0408">Iron</keyword>
<dbReference type="InterPro" id="IPR027417">
    <property type="entry name" value="P-loop_NTPase"/>
</dbReference>
<dbReference type="Gene3D" id="3.40.50.300">
    <property type="entry name" value="P-loop containing nucleotide triphosphate hydrolases"/>
    <property type="match status" value="2"/>
</dbReference>
<dbReference type="SMART" id="SM00487">
    <property type="entry name" value="DEXDc"/>
    <property type="match status" value="1"/>
</dbReference>
<dbReference type="GO" id="GO:0005524">
    <property type="term" value="F:ATP binding"/>
    <property type="evidence" value="ECO:0007669"/>
    <property type="project" value="UniProtKB-KW"/>
</dbReference>
<sequence>MSDSGRELAAVFEANGALGRALPGFRPRPGQQALALAIAECLDDGTDLVAEAATGTGKTMAYLVPVLLRDARVILSTGTLNLQDQLFRRDLPMALSALGLERKVALLKGRSNYLCLQRLEQHLAADATSSAVTKELVRIRSWSRRTEAGEISELDDIASDSPVWPLVTSTQDNCLGSDCPKLNQCHLVRARRQAQEADVVVVNHHLLFADLALKQTGFGEVLPGASAVVIDEAHQVPDTAMRFFSRGVSAWQIRELARDSLAACASAPGALALLQGPTGELKIALEQVQSEFFELPPRGEFGRLDRVRPTLELLQTRLLALAAALEPLADQTRDLASCADRAQTLGEGLGLFLAGAPGYVRWYQHRRGRFQLQLTPLDVAAPLAELRGQVPGCWIMTSATLAVGGRFSHFTDRLGLDRARELVIDSPFDYPAQTRLWLPGDLPEPRDPGHTEALLQRVAPVLRASRGRAFLLFTSHRALRRAAEWLRAETAFNLLVQEEAPRHVLLERFRTEPDSVLLGAASFWEGVDVPGAALSVVVIDKLPFAAPDDPVLEAILGAVRENGENPFLRVQLPQAVLTLKQGAGRLIRQADDFGVLVLGDPRLMTKSYGRLFLSSLPPMTRVKGVEAVIEFLHARLAS</sequence>
<dbReference type="GO" id="GO:0003677">
    <property type="term" value="F:DNA binding"/>
    <property type="evidence" value="ECO:0007669"/>
    <property type="project" value="UniProtKB-KW"/>
</dbReference>
<reference evidence="15 16" key="1">
    <citation type="submission" date="2020-02" db="EMBL/GenBank/DDBJ databases">
        <authorList>
            <person name="Zhang X.-Y."/>
        </authorList>
    </citation>
    <scope>NUCLEOTIDE SEQUENCE [LARGE SCALE GENOMIC DNA]</scope>
    <source>
        <strain evidence="15 16">C33</strain>
    </source>
</reference>
<evidence type="ECO:0000256" key="12">
    <source>
        <dbReference type="ARBA" id="ARBA00044969"/>
    </source>
</evidence>
<dbReference type="GO" id="GO:0043139">
    <property type="term" value="F:5'-3' DNA helicase activity"/>
    <property type="evidence" value="ECO:0007669"/>
    <property type="project" value="UniProtKB-EC"/>
</dbReference>
<dbReference type="EMBL" id="JAAGSC010000041">
    <property type="protein sequence ID" value="NDY96098.1"/>
    <property type="molecule type" value="Genomic_DNA"/>
</dbReference>
<feature type="domain" description="Helicase ATP-binding" evidence="14">
    <location>
        <begin position="17"/>
        <end position="291"/>
    </location>
</feature>
<evidence type="ECO:0000313" key="16">
    <source>
        <dbReference type="Proteomes" id="UP000484885"/>
    </source>
</evidence>
<name>A0A845UZC9_9GAMM</name>
<dbReference type="InterPro" id="IPR006555">
    <property type="entry name" value="ATP-dep_Helicase_C"/>
</dbReference>
<proteinExistence type="inferred from homology"/>
<evidence type="ECO:0000256" key="1">
    <source>
        <dbReference type="ARBA" id="ARBA00001966"/>
    </source>
</evidence>
<dbReference type="SMART" id="SM00491">
    <property type="entry name" value="HELICc2"/>
    <property type="match status" value="1"/>
</dbReference>
<dbReference type="PANTHER" id="PTHR11472">
    <property type="entry name" value="DNA REPAIR DEAD HELICASE RAD3/XP-D SUBFAMILY MEMBER"/>
    <property type="match status" value="1"/>
</dbReference>
<dbReference type="InterPro" id="IPR010614">
    <property type="entry name" value="RAD3-like_helicase_DEAD"/>
</dbReference>
<evidence type="ECO:0000256" key="9">
    <source>
        <dbReference type="ARBA" id="ARBA00023125"/>
    </source>
</evidence>
<accession>A0A845UZC9</accession>
<dbReference type="Proteomes" id="UP000484885">
    <property type="component" value="Unassembled WGS sequence"/>
</dbReference>
<evidence type="ECO:0000256" key="2">
    <source>
        <dbReference type="ARBA" id="ARBA00022723"/>
    </source>
</evidence>
<keyword evidence="5 15" id="KW-0347">Helicase</keyword>
<evidence type="ECO:0000256" key="11">
    <source>
        <dbReference type="ARBA" id="ARBA00038058"/>
    </source>
</evidence>
<evidence type="ECO:0000256" key="13">
    <source>
        <dbReference type="ARBA" id="ARBA00048954"/>
    </source>
</evidence>
<keyword evidence="9" id="KW-0238">DNA-binding</keyword>
<keyword evidence="8" id="KW-0411">Iron-sulfur</keyword>
<dbReference type="Pfam" id="PF00270">
    <property type="entry name" value="DEAD"/>
    <property type="match status" value="1"/>
</dbReference>
<evidence type="ECO:0000256" key="3">
    <source>
        <dbReference type="ARBA" id="ARBA00022741"/>
    </source>
</evidence>
<keyword evidence="3" id="KW-0547">Nucleotide-binding</keyword>
<dbReference type="Pfam" id="PF13307">
    <property type="entry name" value="Helicase_C_2"/>
    <property type="match status" value="1"/>
</dbReference>
<dbReference type="RefSeq" id="WP_164211472.1">
    <property type="nucleotide sequence ID" value="NZ_JAAGSC010000041.1"/>
</dbReference>
<organism evidence="15 16">
    <name type="scientific">Wenzhouxiangella limi</name>
    <dbReference type="NCBI Taxonomy" id="2707351"/>
    <lineage>
        <taxon>Bacteria</taxon>
        <taxon>Pseudomonadati</taxon>
        <taxon>Pseudomonadota</taxon>
        <taxon>Gammaproteobacteria</taxon>
        <taxon>Chromatiales</taxon>
        <taxon>Wenzhouxiangellaceae</taxon>
        <taxon>Wenzhouxiangella</taxon>
    </lineage>
</organism>
<evidence type="ECO:0000256" key="8">
    <source>
        <dbReference type="ARBA" id="ARBA00023014"/>
    </source>
</evidence>
<keyword evidence="16" id="KW-1185">Reference proteome</keyword>
<evidence type="ECO:0000256" key="10">
    <source>
        <dbReference type="ARBA" id="ARBA00023235"/>
    </source>
</evidence>
<evidence type="ECO:0000256" key="7">
    <source>
        <dbReference type="ARBA" id="ARBA00023004"/>
    </source>
</evidence>
<comment type="cofactor">
    <cofactor evidence="1">
        <name>[4Fe-4S] cluster</name>
        <dbReference type="ChEBI" id="CHEBI:49883"/>
    </cofactor>
</comment>
<evidence type="ECO:0000256" key="4">
    <source>
        <dbReference type="ARBA" id="ARBA00022801"/>
    </source>
</evidence>
<dbReference type="GO" id="GO:0046872">
    <property type="term" value="F:metal ion binding"/>
    <property type="evidence" value="ECO:0007669"/>
    <property type="project" value="UniProtKB-KW"/>
</dbReference>
<evidence type="ECO:0000259" key="14">
    <source>
        <dbReference type="PROSITE" id="PS51193"/>
    </source>
</evidence>
<comment type="caution">
    <text evidence="15">The sequence shown here is derived from an EMBL/GenBank/DDBJ whole genome shotgun (WGS) entry which is preliminary data.</text>
</comment>
<dbReference type="InterPro" id="IPR014013">
    <property type="entry name" value="Helic_SF1/SF2_ATP-bd_DinG/Rad3"/>
</dbReference>
<keyword evidence="10" id="KW-0413">Isomerase</keyword>
<dbReference type="InterPro" id="IPR014001">
    <property type="entry name" value="Helicase_ATP-bd"/>
</dbReference>
<dbReference type="InterPro" id="IPR011545">
    <property type="entry name" value="DEAD/DEAH_box_helicase_dom"/>
</dbReference>
<keyword evidence="4" id="KW-0378">Hydrolase</keyword>
<keyword evidence="2" id="KW-0479">Metal-binding</keyword>
<keyword evidence="6" id="KW-0067">ATP-binding</keyword>
<dbReference type="PANTHER" id="PTHR11472:SF34">
    <property type="entry name" value="REGULATOR OF TELOMERE ELONGATION HELICASE 1"/>
    <property type="match status" value="1"/>
</dbReference>
<dbReference type="GO" id="GO:0006281">
    <property type="term" value="P:DNA repair"/>
    <property type="evidence" value="ECO:0007669"/>
    <property type="project" value="TreeGrafter"/>
</dbReference>
<dbReference type="InterPro" id="IPR045028">
    <property type="entry name" value="DinG/Rad3-like"/>
</dbReference>
<evidence type="ECO:0000256" key="5">
    <source>
        <dbReference type="ARBA" id="ARBA00022806"/>
    </source>
</evidence>
<evidence type="ECO:0000256" key="6">
    <source>
        <dbReference type="ARBA" id="ARBA00022840"/>
    </source>
</evidence>
<dbReference type="EC" id="5.6.2.3" evidence="12"/>
<gene>
    <name evidence="15" type="ORF">G3I74_10185</name>
</gene>
<dbReference type="GO" id="GO:0051536">
    <property type="term" value="F:iron-sulfur cluster binding"/>
    <property type="evidence" value="ECO:0007669"/>
    <property type="project" value="UniProtKB-KW"/>
</dbReference>
<evidence type="ECO:0000313" key="15">
    <source>
        <dbReference type="EMBL" id="NDY96098.1"/>
    </source>
</evidence>
<dbReference type="Pfam" id="PF06733">
    <property type="entry name" value="DEAD_2"/>
    <property type="match status" value="1"/>
</dbReference>
<dbReference type="AlphaFoldDB" id="A0A845UZC9"/>
<comment type="catalytic activity">
    <reaction evidence="13">
        <text>ATP + H2O = ADP + phosphate + H(+)</text>
        <dbReference type="Rhea" id="RHEA:13065"/>
        <dbReference type="ChEBI" id="CHEBI:15377"/>
        <dbReference type="ChEBI" id="CHEBI:15378"/>
        <dbReference type="ChEBI" id="CHEBI:30616"/>
        <dbReference type="ChEBI" id="CHEBI:43474"/>
        <dbReference type="ChEBI" id="CHEBI:456216"/>
        <dbReference type="EC" id="5.6.2.3"/>
    </reaction>
</comment>
<dbReference type="SUPFAM" id="SSF52540">
    <property type="entry name" value="P-loop containing nucleoside triphosphate hydrolases"/>
    <property type="match status" value="2"/>
</dbReference>
<comment type="similarity">
    <text evidence="11">Belongs to the helicase family. DinG subfamily.</text>
</comment>